<dbReference type="PANTHER" id="PTHR11178">
    <property type="entry name" value="IRON-SULFUR CLUSTER SCAFFOLD PROTEIN NFU-RELATED"/>
    <property type="match status" value="1"/>
</dbReference>
<dbReference type="InterPro" id="IPR017726">
    <property type="entry name" value="Fe/S_biogenesis_protein_NfuA"/>
</dbReference>
<feature type="binding site" evidence="5">
    <location>
        <position position="180"/>
    </location>
    <ligand>
        <name>[4Fe-4S] cluster</name>
        <dbReference type="ChEBI" id="CHEBI:49883"/>
    </ligand>
</feature>
<gene>
    <name evidence="5 8" type="primary">nfuA</name>
    <name evidence="8" type="ORF">HYN46_06690</name>
</gene>
<sequence length="220" mass="23784">MSDVESETAILDALETITVDTTPNMVITPSAQEYLKDLLAKQNTPGIGVRIFVENAGTPRAECCMAYSTPGEEDFNDAKIDYADFSAYLDNPSIPYLKDAVIDYNKDRFGGQLTFKAPNSKIPRIGADASIEERIGYVLQAEINPGLAAHGGNVSLVELFDDPADGLTAVLQFGGGCQGCSAVDMTLKQGVETSLKEHIPELGRVIDKTDHTKREGAYFK</sequence>
<evidence type="ECO:0000256" key="2">
    <source>
        <dbReference type="ARBA" id="ARBA00022723"/>
    </source>
</evidence>
<dbReference type="InterPro" id="IPR035903">
    <property type="entry name" value="HesB-like_dom_sf"/>
</dbReference>
<comment type="subunit">
    <text evidence="5">Homodimer.</text>
</comment>
<dbReference type="Gene3D" id="2.60.300.12">
    <property type="entry name" value="HesB-like domain"/>
    <property type="match status" value="1"/>
</dbReference>
<dbReference type="Gene3D" id="3.30.300.130">
    <property type="entry name" value="Fe-S cluster assembly (FSCA)"/>
    <property type="match status" value="1"/>
</dbReference>
<dbReference type="HAMAP" id="MF_01637">
    <property type="entry name" value="Fe_S_biogen_NfuA"/>
    <property type="match status" value="1"/>
</dbReference>
<dbReference type="RefSeq" id="WP_114898650.1">
    <property type="nucleotide sequence ID" value="NZ_CP031222.1"/>
</dbReference>
<accession>A0A345P5I1</accession>
<dbReference type="SUPFAM" id="SSF117916">
    <property type="entry name" value="Fe-S cluster assembly (FSCA) domain-like"/>
    <property type="match status" value="1"/>
</dbReference>
<dbReference type="GO" id="GO:0051539">
    <property type="term" value="F:4 iron, 4 sulfur cluster binding"/>
    <property type="evidence" value="ECO:0007669"/>
    <property type="project" value="UniProtKB-UniRule"/>
</dbReference>
<feature type="binding site" evidence="5">
    <location>
        <position position="177"/>
    </location>
    <ligand>
        <name>[4Fe-4S] cluster</name>
        <dbReference type="ChEBI" id="CHEBI:49883"/>
    </ligand>
</feature>
<dbReference type="Pfam" id="PF01521">
    <property type="entry name" value="Fe-S_biosyn"/>
    <property type="match status" value="1"/>
</dbReference>
<protein>
    <recommendedName>
        <fullName evidence="5">Fe/S biogenesis protein NfuA</fullName>
    </recommendedName>
</protein>
<evidence type="ECO:0000256" key="4">
    <source>
        <dbReference type="ARBA" id="ARBA00023014"/>
    </source>
</evidence>
<evidence type="ECO:0000256" key="3">
    <source>
        <dbReference type="ARBA" id="ARBA00023004"/>
    </source>
</evidence>
<dbReference type="OrthoDB" id="9785450at2"/>
<keyword evidence="4 5" id="KW-0411">Iron-sulfur</keyword>
<keyword evidence="3 5" id="KW-0408">Iron</keyword>
<keyword evidence="2 5" id="KW-0479">Metal-binding</keyword>
<dbReference type="InterPro" id="IPR034904">
    <property type="entry name" value="FSCA_dom_sf"/>
</dbReference>
<dbReference type="Pfam" id="PF01106">
    <property type="entry name" value="NifU"/>
    <property type="match status" value="1"/>
</dbReference>
<dbReference type="NCBIfam" id="TIGR03341">
    <property type="entry name" value="YhgI_GntY"/>
    <property type="match status" value="1"/>
</dbReference>
<dbReference type="InterPro" id="IPR000361">
    <property type="entry name" value="ATAP_core_dom"/>
</dbReference>
<keyword evidence="9" id="KW-1185">Reference proteome</keyword>
<dbReference type="GO" id="GO:0005506">
    <property type="term" value="F:iron ion binding"/>
    <property type="evidence" value="ECO:0007669"/>
    <property type="project" value="InterPro"/>
</dbReference>
<dbReference type="Proteomes" id="UP000253940">
    <property type="component" value="Chromosome"/>
</dbReference>
<dbReference type="PANTHER" id="PTHR11178:SF51">
    <property type="entry name" value="FE_S BIOGENESIS PROTEIN NFUA"/>
    <property type="match status" value="1"/>
</dbReference>
<evidence type="ECO:0000259" key="7">
    <source>
        <dbReference type="Pfam" id="PF01521"/>
    </source>
</evidence>
<feature type="domain" description="Core" evidence="7">
    <location>
        <begin position="26"/>
        <end position="120"/>
    </location>
</feature>
<dbReference type="AlphaFoldDB" id="A0A345P5I1"/>
<dbReference type="EMBL" id="CP031222">
    <property type="protein sequence ID" value="AXI02540.1"/>
    <property type="molecule type" value="Genomic_DNA"/>
</dbReference>
<feature type="domain" description="NIF system FeS cluster assembly NifU C-terminal" evidence="6">
    <location>
        <begin position="137"/>
        <end position="206"/>
    </location>
</feature>
<dbReference type="GO" id="GO:0016226">
    <property type="term" value="P:iron-sulfur cluster assembly"/>
    <property type="evidence" value="ECO:0007669"/>
    <property type="project" value="UniProtKB-UniRule"/>
</dbReference>
<keyword evidence="1 5" id="KW-0004">4Fe-4S</keyword>
<comment type="similarity">
    <text evidence="5">Belongs to the NfuA family.</text>
</comment>
<dbReference type="GO" id="GO:0051604">
    <property type="term" value="P:protein maturation"/>
    <property type="evidence" value="ECO:0007669"/>
    <property type="project" value="UniProtKB-UniRule"/>
</dbReference>
<dbReference type="InterPro" id="IPR001075">
    <property type="entry name" value="NIF_FeS_clus_asmbl_NifU_C"/>
</dbReference>
<reference evidence="8 9" key="1">
    <citation type="submission" date="2018-07" db="EMBL/GenBank/DDBJ databases">
        <title>Genome sequencing of Moraxellaceae gen. HYN0046.</title>
        <authorList>
            <person name="Kim M."/>
            <person name="Yi H."/>
        </authorList>
    </citation>
    <scope>NUCLEOTIDE SEQUENCE [LARGE SCALE GENOMIC DNA]</scope>
    <source>
        <strain evidence="8 9">HYN0046</strain>
    </source>
</reference>
<name>A0A345P5I1_9GAMM</name>
<evidence type="ECO:0000256" key="1">
    <source>
        <dbReference type="ARBA" id="ARBA00022485"/>
    </source>
</evidence>
<dbReference type="SUPFAM" id="SSF89360">
    <property type="entry name" value="HesB-like domain"/>
    <property type="match status" value="1"/>
</dbReference>
<proteinExistence type="inferred from homology"/>
<evidence type="ECO:0000313" key="8">
    <source>
        <dbReference type="EMBL" id="AXI02540.1"/>
    </source>
</evidence>
<comment type="function">
    <text evidence="5">Involved in iron-sulfur cluster biogenesis. Binds a 4Fe-4S cluster, can transfer this cluster to apoproteins, and thereby intervenes in the maturation of Fe/S proteins. Could also act as a scaffold/chaperone for damaged Fe/S proteins.</text>
</comment>
<evidence type="ECO:0000259" key="6">
    <source>
        <dbReference type="Pfam" id="PF01106"/>
    </source>
</evidence>
<evidence type="ECO:0000313" key="9">
    <source>
        <dbReference type="Proteomes" id="UP000253940"/>
    </source>
</evidence>
<comment type="cofactor">
    <cofactor evidence="5">
        <name>[4Fe-4S] cluster</name>
        <dbReference type="ChEBI" id="CHEBI:49883"/>
    </cofactor>
    <text evidence="5">Binds 1 [4Fe-4S] cluster per subunit. The cluster is presumably bound at the interface of two monomers.</text>
</comment>
<organism evidence="8 9">
    <name type="scientific">Aquirhabdus parva</name>
    <dbReference type="NCBI Taxonomy" id="2283318"/>
    <lineage>
        <taxon>Bacteria</taxon>
        <taxon>Pseudomonadati</taxon>
        <taxon>Pseudomonadota</taxon>
        <taxon>Gammaproteobacteria</taxon>
        <taxon>Moraxellales</taxon>
        <taxon>Moraxellaceae</taxon>
        <taxon>Aquirhabdus</taxon>
    </lineage>
</organism>
<dbReference type="KEGG" id="mbah:HYN46_06690"/>
<evidence type="ECO:0000256" key="5">
    <source>
        <dbReference type="HAMAP-Rule" id="MF_01637"/>
    </source>
</evidence>